<protein>
    <submittedName>
        <fullName evidence="1">Cupredoxin_1 domain-containing protein</fullName>
    </submittedName>
</protein>
<dbReference type="SUPFAM" id="SSF49503">
    <property type="entry name" value="Cupredoxins"/>
    <property type="match status" value="1"/>
</dbReference>
<accession>A0ABM8R8V4</accession>
<name>A0ABM8R8V4_9BACT</name>
<dbReference type="Gene3D" id="2.60.40.420">
    <property type="entry name" value="Cupredoxins - blue copper proteins"/>
    <property type="match status" value="1"/>
</dbReference>
<dbReference type="EMBL" id="CAJNBJ010000005">
    <property type="protein sequence ID" value="CAE6739646.1"/>
    <property type="molecule type" value="Genomic_DNA"/>
</dbReference>
<reference evidence="1 2" key="1">
    <citation type="submission" date="2021-02" db="EMBL/GenBank/DDBJ databases">
        <authorList>
            <person name="Han P."/>
        </authorList>
    </citation>
    <scope>NUCLEOTIDE SEQUENCE [LARGE SCALE GENOMIC DNA]</scope>
    <source>
        <strain evidence="1">Candidatus Nitrospira sp. ZN2</strain>
    </source>
</reference>
<evidence type="ECO:0000313" key="1">
    <source>
        <dbReference type="EMBL" id="CAE6739646.1"/>
    </source>
</evidence>
<gene>
    <name evidence="1" type="ORF">NSPZN2_130025</name>
</gene>
<sequence>MVERTRQISSFFSRGLVALACLVVFQVGLVQATDSTEVAQEQRIEIVIRDSAFLLTKPAPIRPGLSTVIVLRNEDIIRHGFTSPMLFGLLVHAEGEGIASYGKGIEGVYVDPGKTLVIRFTTERPGSHPFRCDLHPQMKGEFLMLEVLAV</sequence>
<dbReference type="Proteomes" id="UP000675880">
    <property type="component" value="Unassembled WGS sequence"/>
</dbReference>
<organism evidence="1 2">
    <name type="scientific">Nitrospira defluvii</name>
    <dbReference type="NCBI Taxonomy" id="330214"/>
    <lineage>
        <taxon>Bacteria</taxon>
        <taxon>Pseudomonadati</taxon>
        <taxon>Nitrospirota</taxon>
        <taxon>Nitrospiria</taxon>
        <taxon>Nitrospirales</taxon>
        <taxon>Nitrospiraceae</taxon>
        <taxon>Nitrospira</taxon>
    </lineage>
</organism>
<proteinExistence type="predicted"/>
<dbReference type="RefSeq" id="WP_213041971.1">
    <property type="nucleotide sequence ID" value="NZ_CAJNBJ010000005.1"/>
</dbReference>
<keyword evidence="2" id="KW-1185">Reference proteome</keyword>
<comment type="caution">
    <text evidence="1">The sequence shown here is derived from an EMBL/GenBank/DDBJ whole genome shotgun (WGS) entry which is preliminary data.</text>
</comment>
<dbReference type="InterPro" id="IPR008972">
    <property type="entry name" value="Cupredoxin"/>
</dbReference>
<evidence type="ECO:0000313" key="2">
    <source>
        <dbReference type="Proteomes" id="UP000675880"/>
    </source>
</evidence>